<feature type="transmembrane region" description="Helical" evidence="6">
    <location>
        <begin position="221"/>
        <end position="244"/>
    </location>
</feature>
<reference evidence="9" key="1">
    <citation type="journal article" date="2019" name="Int. J. Syst. Evol. Microbiol.">
        <title>The Global Catalogue of Microorganisms (GCM) 10K type strain sequencing project: providing services to taxonomists for standard genome sequencing and annotation.</title>
        <authorList>
            <consortium name="The Broad Institute Genomics Platform"/>
            <consortium name="The Broad Institute Genome Sequencing Center for Infectious Disease"/>
            <person name="Wu L."/>
            <person name="Ma J."/>
        </authorList>
    </citation>
    <scope>NUCLEOTIDE SEQUENCE [LARGE SCALE GENOMIC DNA]</scope>
    <source>
        <strain evidence="9">JCM 17933</strain>
    </source>
</reference>
<feature type="transmembrane region" description="Helical" evidence="6">
    <location>
        <begin position="73"/>
        <end position="99"/>
    </location>
</feature>
<dbReference type="EMBL" id="BAABHF010000065">
    <property type="protein sequence ID" value="GAA4519899.1"/>
    <property type="molecule type" value="Genomic_DNA"/>
</dbReference>
<dbReference type="InterPro" id="IPR007016">
    <property type="entry name" value="O-antigen_ligase-rel_domated"/>
</dbReference>
<accession>A0ABP8R740</accession>
<comment type="caution">
    <text evidence="8">The sequence shown here is derived from an EMBL/GenBank/DDBJ whole genome shotgun (WGS) entry which is preliminary data.</text>
</comment>
<keyword evidence="3 6" id="KW-1133">Transmembrane helix</keyword>
<comment type="subcellular location">
    <subcellularLocation>
        <location evidence="1">Membrane</location>
        <topology evidence="1">Multi-pass membrane protein</topology>
    </subcellularLocation>
</comment>
<dbReference type="Proteomes" id="UP001500503">
    <property type="component" value="Unassembled WGS sequence"/>
</dbReference>
<keyword evidence="2 6" id="KW-0812">Transmembrane</keyword>
<keyword evidence="9" id="KW-1185">Reference proteome</keyword>
<dbReference type="PANTHER" id="PTHR37422">
    <property type="entry name" value="TEICHURONIC ACID BIOSYNTHESIS PROTEIN TUAE"/>
    <property type="match status" value="1"/>
</dbReference>
<keyword evidence="4 6" id="KW-0472">Membrane</keyword>
<feature type="transmembrane region" description="Helical" evidence="6">
    <location>
        <begin position="166"/>
        <end position="185"/>
    </location>
</feature>
<dbReference type="RefSeq" id="WP_345475332.1">
    <property type="nucleotide sequence ID" value="NZ_BAABHF010000065.1"/>
</dbReference>
<evidence type="ECO:0000313" key="9">
    <source>
        <dbReference type="Proteomes" id="UP001500503"/>
    </source>
</evidence>
<gene>
    <name evidence="8" type="ORF">GCM10023191_096000</name>
</gene>
<organism evidence="8 9">
    <name type="scientific">Actinoallomurus oryzae</name>
    <dbReference type="NCBI Taxonomy" id="502180"/>
    <lineage>
        <taxon>Bacteria</taxon>
        <taxon>Bacillati</taxon>
        <taxon>Actinomycetota</taxon>
        <taxon>Actinomycetes</taxon>
        <taxon>Streptosporangiales</taxon>
        <taxon>Thermomonosporaceae</taxon>
        <taxon>Actinoallomurus</taxon>
    </lineage>
</organism>
<evidence type="ECO:0000256" key="5">
    <source>
        <dbReference type="SAM" id="MobiDB-lite"/>
    </source>
</evidence>
<dbReference type="InterPro" id="IPR051533">
    <property type="entry name" value="WaaL-like"/>
</dbReference>
<evidence type="ECO:0000256" key="3">
    <source>
        <dbReference type="ARBA" id="ARBA00022989"/>
    </source>
</evidence>
<dbReference type="Pfam" id="PF04932">
    <property type="entry name" value="Wzy_C"/>
    <property type="match status" value="1"/>
</dbReference>
<proteinExistence type="predicted"/>
<name>A0ABP8R740_9ACTN</name>
<evidence type="ECO:0000256" key="6">
    <source>
        <dbReference type="SAM" id="Phobius"/>
    </source>
</evidence>
<evidence type="ECO:0000256" key="2">
    <source>
        <dbReference type="ARBA" id="ARBA00022692"/>
    </source>
</evidence>
<evidence type="ECO:0000259" key="7">
    <source>
        <dbReference type="Pfam" id="PF04932"/>
    </source>
</evidence>
<evidence type="ECO:0000313" key="8">
    <source>
        <dbReference type="EMBL" id="GAA4519899.1"/>
    </source>
</evidence>
<protein>
    <recommendedName>
        <fullName evidence="7">O-antigen ligase-related domain-containing protein</fullName>
    </recommendedName>
</protein>
<feature type="transmembrane region" description="Helical" evidence="6">
    <location>
        <begin position="191"/>
        <end position="209"/>
    </location>
</feature>
<feature type="transmembrane region" description="Helical" evidence="6">
    <location>
        <begin position="290"/>
        <end position="309"/>
    </location>
</feature>
<feature type="transmembrane region" description="Helical" evidence="6">
    <location>
        <begin position="111"/>
        <end position="131"/>
    </location>
</feature>
<evidence type="ECO:0000256" key="4">
    <source>
        <dbReference type="ARBA" id="ARBA00023136"/>
    </source>
</evidence>
<feature type="domain" description="O-antigen ligase-related" evidence="7">
    <location>
        <begin position="257"/>
        <end position="392"/>
    </location>
</feature>
<evidence type="ECO:0000256" key="1">
    <source>
        <dbReference type="ARBA" id="ARBA00004141"/>
    </source>
</evidence>
<sequence>MIKKSVISAHGHDIIAVPDRQSPRRRAGAMRRGGTTTEARAASLRRAAARPSSLLPLSAPVVAFLVVDRSWPVVGAVAMLALGVLTVCGPAGVLAVIPVSLLAGLSGATSVTLGAIAAVTMVVAVQLVAGTRTPRPAHLWIALLGLLVLLAYVLPAGGPGTAPDRFSDLIGLLAGLGLLAAVVASPPPAGLMARVAALAGAVVAGWVLAAGQREGGRLVGFAQNPNFLGALLALPFVAAAGLALRHRRPAWLVPAGVCVAAMAATQSRGAFVSAAAGVAVVLLQGRRRGIQVAIVATAAVLGTVFPAAIDTVEHVAVGDRPAAELSQDSSVREHVAWYAAKVAAEHPLRGIGYGVFPSYAENSPHLGIYIATHNDYLRLAAETGIPALIVFLVLIWLGMKSPASGEAAVQRAMVAAYAVGMLFANPLANLVVSTPFWLALGCLLAAPASREHPINSALGVKT</sequence>
<feature type="region of interest" description="Disordered" evidence="5">
    <location>
        <begin position="18"/>
        <end position="37"/>
    </location>
</feature>
<feature type="transmembrane region" description="Helical" evidence="6">
    <location>
        <begin position="376"/>
        <end position="396"/>
    </location>
</feature>
<feature type="transmembrane region" description="Helical" evidence="6">
    <location>
        <begin position="137"/>
        <end position="154"/>
    </location>
</feature>
<dbReference type="PANTHER" id="PTHR37422:SF13">
    <property type="entry name" value="LIPOPOLYSACCHARIDE BIOSYNTHESIS PROTEIN PA4999-RELATED"/>
    <property type="match status" value="1"/>
</dbReference>